<evidence type="ECO:0000256" key="1">
    <source>
        <dbReference type="ARBA" id="ARBA00004167"/>
    </source>
</evidence>
<keyword evidence="9" id="KW-0325">Glycoprotein</keyword>
<feature type="domain" description="Tyrosine-protein phosphatase" evidence="13">
    <location>
        <begin position="1023"/>
        <end position="1279"/>
    </location>
</feature>
<dbReference type="SMART" id="SM00194">
    <property type="entry name" value="PTPc"/>
    <property type="match status" value="2"/>
</dbReference>
<dbReference type="SMART" id="SM00408">
    <property type="entry name" value="IGc2"/>
    <property type="match status" value="5"/>
</dbReference>
<keyword evidence="4 12" id="KW-0732">Signal</keyword>
<dbReference type="InterPro" id="IPR007110">
    <property type="entry name" value="Ig-like_dom"/>
</dbReference>
<dbReference type="InterPro" id="IPR000387">
    <property type="entry name" value="Tyr_Pase_dom"/>
</dbReference>
<evidence type="ECO:0000256" key="3">
    <source>
        <dbReference type="ARBA" id="ARBA00022692"/>
    </source>
</evidence>
<feature type="domain" description="Tyrosine specific protein phosphatases" evidence="14">
    <location>
        <begin position="1198"/>
        <end position="1270"/>
    </location>
</feature>
<evidence type="ECO:0000256" key="11">
    <source>
        <dbReference type="SAM" id="Phobius"/>
    </source>
</evidence>
<feature type="chain" id="PRO_5046844245" description="protein-tyrosine-phosphatase" evidence="12">
    <location>
        <begin position="25"/>
        <end position="1577"/>
    </location>
</feature>
<dbReference type="PANTHER" id="PTHR46957">
    <property type="entry name" value="CYTOKINE RECEPTOR"/>
    <property type="match status" value="1"/>
</dbReference>
<gene>
    <name evidence="18" type="primary">LOC100198055</name>
</gene>
<accession>A0ABM4C7C9</accession>
<dbReference type="CDD" id="cd00096">
    <property type="entry name" value="Ig"/>
    <property type="match status" value="2"/>
</dbReference>
<dbReference type="PROSITE" id="PS00383">
    <property type="entry name" value="TYR_PHOSPHATASE_1"/>
    <property type="match status" value="2"/>
</dbReference>
<dbReference type="Pfam" id="PF00102">
    <property type="entry name" value="Y_phosphatase"/>
    <property type="match status" value="2"/>
</dbReference>
<proteinExistence type="predicted"/>
<dbReference type="SUPFAM" id="SSF52799">
    <property type="entry name" value="(Phosphotyrosine protein) phosphatases II"/>
    <property type="match status" value="2"/>
</dbReference>
<evidence type="ECO:0000256" key="5">
    <source>
        <dbReference type="ARBA" id="ARBA00022801"/>
    </source>
</evidence>
<evidence type="ECO:0000256" key="8">
    <source>
        <dbReference type="ARBA" id="ARBA00023136"/>
    </source>
</evidence>
<dbReference type="SMART" id="SM00404">
    <property type="entry name" value="PTPc_motif"/>
    <property type="match status" value="2"/>
</dbReference>
<dbReference type="InterPro" id="IPR029021">
    <property type="entry name" value="Prot-tyrosine_phosphatase-like"/>
</dbReference>
<dbReference type="Pfam" id="PF00041">
    <property type="entry name" value="fn3"/>
    <property type="match status" value="2"/>
</dbReference>
<feature type="domain" description="Ig-like" evidence="15">
    <location>
        <begin position="35"/>
        <end position="93"/>
    </location>
</feature>
<feature type="transmembrane region" description="Helical" evidence="11">
    <location>
        <begin position="948"/>
        <end position="971"/>
    </location>
</feature>
<evidence type="ECO:0000256" key="4">
    <source>
        <dbReference type="ARBA" id="ARBA00022729"/>
    </source>
</evidence>
<sequence>MKLMLKIFIFSVFALHVLNGLTFGVKPNLSYIKTGTSFNLTCVTEGNATWMLNGNIIYPELNTSYYFKNNVSVSDSGSYSCSDGNISETINITVLDALPKPQLILNKSVWSGSSISGICNFSLIFNNISYKFFRNNETEESESNFNELNLSNLTSENSGDYSCSVSINGFEPTFSDPVNLIVQILVTVQNQTYQESVNAYMTCVTPSSEKISTYNWFFGNKLYYSSNTSNTLTIKNVSRTDAGNYLCQIITAGGVTVNSTGNLDVLYQDAPFFTNLDPNPVEGTNVSFNCTTNANVYLTYQIFKNNVSIANTSYYLIHNIQRTDSGQYSCTSSSSENQFSKTTDQNVNVLYQDTPSFTNLDPNPFEGTNVTFNCTTNASVNLTYQIFKNNVSIANTSYYVIPNIQRTDSGHYSCTSSSSRTQVSKTFFQDVKILYQDPPSFINLDSSPVEGTNVTFNCTTNANVNLTYQILKNNISISNTSYYVISNIQRTDSAQYSCMSSSSRTQVSKTFFQGIKVLYPPNALYFSNNVSDVVNVKILQNFTVQCCTTDLGEPIAILSWYSKEKENLNTALSNKCISLSIMQISRDSSGRYTCYANSSLNVVNKLLDLIVQEVPDSPIILANVTTFMSIWLQWLSQFIGNDPIINYTLSYQINGSSITPHTITVNDTMYNISGLDAFTIYRIDIRAVNSIGESQSTTIYIQTSETVPNNVKNFSWIDSETSGFASWDPPDHIYGALKGYTVSYKKPDDSNFINSSGCIQIMTQKCNISNLTPYTKYEIKIMVENKLFSNYSVNFGMTSTAAPPPFIGPLPEVLNSDITKNSFKIHLVSFSNIYGPIRNYNIVVRKLPSYSFPSTSSNSYSDADISSKKDGLYVAGTVTGNATEFVVGSGVTSKRKRKSSLPQNPALDSGTYYTVFIRGYVSDDKYQTTDYYLPVKTQANTNAISPGIIAAIVVPIGGTIIIIFFVIFICCRRKHVVKIPNESPAMKPIKTISPIGIDRYEPIAPKNFEDHVNRLKANGNYGFSQEYGMINRDLAYSYSCSRLQENNIKNRYHNVPAYDTTRVVLHVIDNDPSSDYINANYVEGFESDYEYIATQGPLPETVFDFWRMVWETDSMTIVMLTRLEEKGRVKCAQYWPETGCLSVKDIVITTTEINEFSDHVVRQFHVTRTGQAVERLVKQFHFTAWPDFGVPNDPSTLLSFIRKVNKWKENNIVQRAIVHCSAGVGRTGTYITIDTQIKQIKKKQEISIYANVSRIREQRCLLVQTEDQYIFIHNVLLDYIDSGETEIEAAELRDYFRKSQVSESGMTELMSEFIRLAKSEKKDQFNAANRLINQAKNRFKNIYPYDDTRVKLTQKPGVDGSDYINANHVDSYACKDFFIATQAPLESTVGDFWRMVWEQKCGAIVMISKEKEGGQIKVHPYWPTKISLKIECFIIELTTETTFGDYIVRELKLTNTDSGKSFDLKHFQFTTWPETGSPESGIGMIELIGQVQRWNIATNNKCTVVHCSAGVGRTGVFIALTNLIERVKVEGLVDVFQTVKKLRYQRTAMVQTKDQYEFCYRALQEYLDSFDLYANFR</sequence>
<dbReference type="Pfam" id="PF13927">
    <property type="entry name" value="Ig_3"/>
    <property type="match status" value="1"/>
</dbReference>
<dbReference type="CDD" id="cd00063">
    <property type="entry name" value="FN3"/>
    <property type="match status" value="2"/>
</dbReference>
<name>A0ABM4C7C9_HYDVU</name>
<protein>
    <recommendedName>
        <fullName evidence="2">protein-tyrosine-phosphatase</fullName>
        <ecNumber evidence="2">3.1.3.48</ecNumber>
    </recommendedName>
</protein>
<dbReference type="InterPro" id="IPR036116">
    <property type="entry name" value="FN3_sf"/>
</dbReference>
<organism evidence="17 18">
    <name type="scientific">Hydra vulgaris</name>
    <name type="common">Hydra</name>
    <name type="synonym">Hydra attenuata</name>
    <dbReference type="NCBI Taxonomy" id="6087"/>
    <lineage>
        <taxon>Eukaryota</taxon>
        <taxon>Metazoa</taxon>
        <taxon>Cnidaria</taxon>
        <taxon>Hydrozoa</taxon>
        <taxon>Hydroidolina</taxon>
        <taxon>Anthoathecata</taxon>
        <taxon>Aplanulata</taxon>
        <taxon>Hydridae</taxon>
        <taxon>Hydra</taxon>
    </lineage>
</organism>
<evidence type="ECO:0000313" key="18">
    <source>
        <dbReference type="RefSeq" id="XP_065657511.1"/>
    </source>
</evidence>
<dbReference type="Pfam" id="PF13895">
    <property type="entry name" value="Ig_2"/>
    <property type="match status" value="2"/>
</dbReference>
<dbReference type="SUPFAM" id="SSF48726">
    <property type="entry name" value="Immunoglobulin"/>
    <property type="match status" value="7"/>
</dbReference>
<keyword evidence="6" id="KW-0904">Protein phosphatase</keyword>
<dbReference type="GeneID" id="100198055"/>
<evidence type="ECO:0000256" key="12">
    <source>
        <dbReference type="SAM" id="SignalP"/>
    </source>
</evidence>
<dbReference type="SMART" id="SM00409">
    <property type="entry name" value="IG"/>
    <property type="match status" value="7"/>
</dbReference>
<evidence type="ECO:0000313" key="17">
    <source>
        <dbReference type="Proteomes" id="UP001652625"/>
    </source>
</evidence>
<dbReference type="PROSITE" id="PS50055">
    <property type="entry name" value="TYR_PHOSPHATASE_PTP"/>
    <property type="match status" value="2"/>
</dbReference>
<keyword evidence="7 11" id="KW-1133">Transmembrane helix</keyword>
<dbReference type="SMART" id="SM00060">
    <property type="entry name" value="FN3"/>
    <property type="match status" value="2"/>
</dbReference>
<dbReference type="RefSeq" id="XP_065657511.1">
    <property type="nucleotide sequence ID" value="XM_065801439.1"/>
</dbReference>
<dbReference type="PROSITE" id="PS50853">
    <property type="entry name" value="FN3"/>
    <property type="match status" value="2"/>
</dbReference>
<dbReference type="InterPro" id="IPR003961">
    <property type="entry name" value="FN3_dom"/>
</dbReference>
<dbReference type="EC" id="3.1.3.48" evidence="2"/>
<evidence type="ECO:0000256" key="7">
    <source>
        <dbReference type="ARBA" id="ARBA00022989"/>
    </source>
</evidence>
<reference evidence="18" key="1">
    <citation type="submission" date="2025-08" db="UniProtKB">
        <authorList>
            <consortium name="RefSeq"/>
        </authorList>
    </citation>
    <scope>IDENTIFICATION</scope>
</reference>
<feature type="signal peptide" evidence="12">
    <location>
        <begin position="1"/>
        <end position="24"/>
    </location>
</feature>
<feature type="domain" description="Ig-like" evidence="15">
    <location>
        <begin position="521"/>
        <end position="604"/>
    </location>
</feature>
<keyword evidence="8 11" id="KW-0472">Membrane</keyword>
<dbReference type="Gene3D" id="2.60.40.10">
    <property type="entry name" value="Immunoglobulins"/>
    <property type="match status" value="9"/>
</dbReference>
<feature type="domain" description="Tyrosine specific protein phosphatases" evidence="14">
    <location>
        <begin position="1482"/>
        <end position="1557"/>
    </location>
</feature>
<feature type="domain" description="Ig-like" evidence="15">
    <location>
        <begin position="439"/>
        <end position="508"/>
    </location>
</feature>
<comment type="catalytic activity">
    <reaction evidence="10">
        <text>O-phospho-L-tyrosyl-[protein] + H2O = L-tyrosyl-[protein] + phosphate</text>
        <dbReference type="Rhea" id="RHEA:10684"/>
        <dbReference type="Rhea" id="RHEA-COMP:10136"/>
        <dbReference type="Rhea" id="RHEA-COMP:20101"/>
        <dbReference type="ChEBI" id="CHEBI:15377"/>
        <dbReference type="ChEBI" id="CHEBI:43474"/>
        <dbReference type="ChEBI" id="CHEBI:46858"/>
        <dbReference type="ChEBI" id="CHEBI:61978"/>
        <dbReference type="EC" id="3.1.3.48"/>
    </reaction>
</comment>
<dbReference type="PROSITE" id="PS50056">
    <property type="entry name" value="TYR_PHOSPHATASE_2"/>
    <property type="match status" value="2"/>
</dbReference>
<feature type="domain" description="Tyrosine-protein phosphatase" evidence="13">
    <location>
        <begin position="1309"/>
        <end position="1566"/>
    </location>
</feature>
<dbReference type="InterPro" id="IPR013783">
    <property type="entry name" value="Ig-like_fold"/>
</dbReference>
<dbReference type="InterPro" id="IPR000242">
    <property type="entry name" value="PTP_cat"/>
</dbReference>
<feature type="domain" description="Ig-like" evidence="15">
    <location>
        <begin position="177"/>
        <end position="264"/>
    </location>
</feature>
<evidence type="ECO:0000256" key="9">
    <source>
        <dbReference type="ARBA" id="ARBA00023180"/>
    </source>
</evidence>
<dbReference type="PRINTS" id="PR00700">
    <property type="entry name" value="PRTYPHPHTASE"/>
</dbReference>
<dbReference type="InterPro" id="IPR016130">
    <property type="entry name" value="Tyr_Pase_AS"/>
</dbReference>
<dbReference type="InterPro" id="IPR003595">
    <property type="entry name" value="Tyr_Pase_cat"/>
</dbReference>
<keyword evidence="5" id="KW-0378">Hydrolase</keyword>
<feature type="domain" description="Ig-like" evidence="15">
    <location>
        <begin position="271"/>
        <end position="348"/>
    </location>
</feature>
<feature type="domain" description="Fibronectin type-III" evidence="16">
    <location>
        <begin position="710"/>
        <end position="805"/>
    </location>
</feature>
<dbReference type="InterPro" id="IPR003599">
    <property type="entry name" value="Ig_sub"/>
</dbReference>
<dbReference type="InterPro" id="IPR050713">
    <property type="entry name" value="RTP_Phos/Ushers"/>
</dbReference>
<evidence type="ECO:0000256" key="10">
    <source>
        <dbReference type="ARBA" id="ARBA00051722"/>
    </source>
</evidence>
<evidence type="ECO:0000259" key="16">
    <source>
        <dbReference type="PROSITE" id="PS50853"/>
    </source>
</evidence>
<dbReference type="InterPro" id="IPR036179">
    <property type="entry name" value="Ig-like_dom_sf"/>
</dbReference>
<dbReference type="PROSITE" id="PS50835">
    <property type="entry name" value="IG_LIKE"/>
    <property type="match status" value="7"/>
</dbReference>
<dbReference type="InterPro" id="IPR003598">
    <property type="entry name" value="Ig_sub2"/>
</dbReference>
<keyword evidence="3 11" id="KW-0812">Transmembrane</keyword>
<feature type="domain" description="Fibronectin type-III" evidence="16">
    <location>
        <begin position="614"/>
        <end position="709"/>
    </location>
</feature>
<feature type="domain" description="Ig-like" evidence="15">
    <location>
        <begin position="101"/>
        <end position="175"/>
    </location>
</feature>
<evidence type="ECO:0000256" key="2">
    <source>
        <dbReference type="ARBA" id="ARBA00013064"/>
    </source>
</evidence>
<keyword evidence="17" id="KW-1185">Reference proteome</keyword>
<dbReference type="SUPFAM" id="SSF49265">
    <property type="entry name" value="Fibronectin type III"/>
    <property type="match status" value="2"/>
</dbReference>
<comment type="subcellular location">
    <subcellularLocation>
        <location evidence="1">Membrane</location>
        <topology evidence="1">Single-pass membrane protein</topology>
    </subcellularLocation>
</comment>
<dbReference type="PANTHER" id="PTHR46957:SF3">
    <property type="entry name" value="CYTOKINE RECEPTOR"/>
    <property type="match status" value="1"/>
</dbReference>
<dbReference type="Proteomes" id="UP001652625">
    <property type="component" value="Chromosome 07"/>
</dbReference>
<dbReference type="Gene3D" id="3.90.190.10">
    <property type="entry name" value="Protein tyrosine phosphatase superfamily"/>
    <property type="match status" value="2"/>
</dbReference>
<feature type="domain" description="Ig-like" evidence="15">
    <location>
        <begin position="355"/>
        <end position="424"/>
    </location>
</feature>
<evidence type="ECO:0000259" key="14">
    <source>
        <dbReference type="PROSITE" id="PS50056"/>
    </source>
</evidence>
<evidence type="ECO:0000259" key="15">
    <source>
        <dbReference type="PROSITE" id="PS50835"/>
    </source>
</evidence>
<evidence type="ECO:0000259" key="13">
    <source>
        <dbReference type="PROSITE" id="PS50055"/>
    </source>
</evidence>
<evidence type="ECO:0000256" key="6">
    <source>
        <dbReference type="ARBA" id="ARBA00022912"/>
    </source>
</evidence>